<feature type="compositionally biased region" description="Low complexity" evidence="1">
    <location>
        <begin position="234"/>
        <end position="247"/>
    </location>
</feature>
<feature type="region of interest" description="Disordered" evidence="1">
    <location>
        <begin position="394"/>
        <end position="478"/>
    </location>
</feature>
<proteinExistence type="predicted"/>
<dbReference type="VEuPathDB" id="FungiDB:MELLADRAFT_61084"/>
<sequence length="639" mass="71692">MVVATLVHERYRFITEGFLPVPVKGGLVGILCQECETPLRYHSPLEDAWRIHCPSLPKNNQHNWRTWRCDQLNHERALINAGAPRPIVSSPTDWGSRISPSGVLLDPKPTNSNNRRPPYPLPNDQHHPFLGRQPPLGQPPPLTTFDPPQLDSLAGPHRAKVKYPCLRPSRGPTAHTHRITGNKGCAYQYCQACCLEYGLGPCSKHTRAAKNPIDKPHAIPRPCQPSQLIPASACTSSAASTTTQPTPETRRSRPGGRIHQWAQSANSLGRLLGVQTVAAIQNDCRERFEAVERQIAQKYDETKVVTILLWLDRRAQEVQAKVILAHFDQWPKARLDESSLLMQACTQTLGPTWNQALLFWDEKIDSWYETMVSFPHRFPSNNKVVMVRWQQVDPQTPGLPQSKSRPARTMRVDTSVDPFPPDQQQFVTTTTNAEKPPPLAATHLPQSDSEEIQVVQSTWTTSADHHCATSPNSDSDDSVVVVKSTFTKSNIPSKVVKRETSEDLPIFDPCASMKDAHGDRQPNSAVTSSTSTSSVGPSTSASLTSSANLLKKKWPSSEMLVSTLLLWYKECETRPPLQAWKEIWGNEWVLVPSTVYRNRLWVERVGFKRFSDQYRNHPRANVGEARILYKKEFQGVANV</sequence>
<feature type="compositionally biased region" description="Polar residues" evidence="1">
    <location>
        <begin position="394"/>
        <end position="404"/>
    </location>
</feature>
<dbReference type="GeneID" id="18929669"/>
<evidence type="ECO:0000313" key="2">
    <source>
        <dbReference type="EMBL" id="EGG09411.1"/>
    </source>
</evidence>
<feature type="region of interest" description="Disordered" evidence="1">
    <location>
        <begin position="89"/>
        <end position="142"/>
    </location>
</feature>
<organism evidence="3">
    <name type="scientific">Melampsora larici-populina (strain 98AG31 / pathotype 3-4-7)</name>
    <name type="common">Poplar leaf rust fungus</name>
    <dbReference type="NCBI Taxonomy" id="747676"/>
    <lineage>
        <taxon>Eukaryota</taxon>
        <taxon>Fungi</taxon>
        <taxon>Dikarya</taxon>
        <taxon>Basidiomycota</taxon>
        <taxon>Pucciniomycotina</taxon>
        <taxon>Pucciniomycetes</taxon>
        <taxon>Pucciniales</taxon>
        <taxon>Melampsoraceae</taxon>
        <taxon>Melampsora</taxon>
    </lineage>
</organism>
<dbReference type="EMBL" id="GL883097">
    <property type="protein sequence ID" value="EGG09411.1"/>
    <property type="molecule type" value="Genomic_DNA"/>
</dbReference>
<dbReference type="InParanoid" id="F4RDJ3"/>
<dbReference type="HOGENOM" id="CLU_015424_0_0_1"/>
<dbReference type="AlphaFoldDB" id="F4RDJ3"/>
<feature type="region of interest" description="Disordered" evidence="1">
    <location>
        <begin position="506"/>
        <end position="542"/>
    </location>
</feature>
<dbReference type="RefSeq" id="XP_007407138.1">
    <property type="nucleotide sequence ID" value="XM_007407076.1"/>
</dbReference>
<feature type="compositionally biased region" description="Low complexity" evidence="1">
    <location>
        <begin position="524"/>
        <end position="542"/>
    </location>
</feature>
<feature type="compositionally biased region" description="Polar residues" evidence="1">
    <location>
        <begin position="422"/>
        <end position="433"/>
    </location>
</feature>
<reference evidence="3" key="1">
    <citation type="journal article" date="2011" name="Proc. Natl. Acad. Sci. U.S.A.">
        <title>Obligate biotrophy features unraveled by the genomic analysis of rust fungi.</title>
        <authorList>
            <person name="Duplessis S."/>
            <person name="Cuomo C.A."/>
            <person name="Lin Y.-C."/>
            <person name="Aerts A."/>
            <person name="Tisserant E."/>
            <person name="Veneault-Fourrey C."/>
            <person name="Joly D.L."/>
            <person name="Hacquard S."/>
            <person name="Amselem J."/>
            <person name="Cantarel B.L."/>
            <person name="Chiu R."/>
            <person name="Coutinho P.M."/>
            <person name="Feau N."/>
            <person name="Field M."/>
            <person name="Frey P."/>
            <person name="Gelhaye E."/>
            <person name="Goldberg J."/>
            <person name="Grabherr M.G."/>
            <person name="Kodira C.D."/>
            <person name="Kohler A."/>
            <person name="Kuees U."/>
            <person name="Lindquist E.A."/>
            <person name="Lucas S.M."/>
            <person name="Mago R."/>
            <person name="Mauceli E."/>
            <person name="Morin E."/>
            <person name="Murat C."/>
            <person name="Pangilinan J.L."/>
            <person name="Park R."/>
            <person name="Pearson M."/>
            <person name="Quesneville H."/>
            <person name="Rouhier N."/>
            <person name="Sakthikumar S."/>
            <person name="Salamov A.A."/>
            <person name="Schmutz J."/>
            <person name="Selles B."/>
            <person name="Shapiro H."/>
            <person name="Tanguay P."/>
            <person name="Tuskan G.A."/>
            <person name="Henrissat B."/>
            <person name="Van de Peer Y."/>
            <person name="Rouze P."/>
            <person name="Ellis J.G."/>
            <person name="Dodds P.N."/>
            <person name="Schein J.E."/>
            <person name="Zhong S."/>
            <person name="Hamelin R.C."/>
            <person name="Grigoriev I.V."/>
            <person name="Szabo L.J."/>
            <person name="Martin F."/>
        </authorList>
    </citation>
    <scope>NUCLEOTIDE SEQUENCE [LARGE SCALE GENOMIC DNA]</scope>
    <source>
        <strain evidence="3">98AG31 / pathotype 3-4-7</strain>
    </source>
</reference>
<evidence type="ECO:0000313" key="3">
    <source>
        <dbReference type="Proteomes" id="UP000001072"/>
    </source>
</evidence>
<keyword evidence="3" id="KW-1185">Reference proteome</keyword>
<feature type="region of interest" description="Disordered" evidence="1">
    <location>
        <begin position="234"/>
        <end position="256"/>
    </location>
</feature>
<evidence type="ECO:0000256" key="1">
    <source>
        <dbReference type="SAM" id="MobiDB-lite"/>
    </source>
</evidence>
<name>F4RDJ3_MELLP</name>
<dbReference type="Proteomes" id="UP000001072">
    <property type="component" value="Unassembled WGS sequence"/>
</dbReference>
<dbReference type="KEGG" id="mlr:MELLADRAFT_61084"/>
<accession>F4RDJ3</accession>
<gene>
    <name evidence="2" type="ORF">MELLADRAFT_61084</name>
</gene>
<protein>
    <submittedName>
        <fullName evidence="2">Uncharacterized protein</fullName>
    </submittedName>
</protein>